<organism evidence="2 3">
    <name type="scientific">Humibacter ginsenosidimutans</name>
    <dbReference type="NCBI Taxonomy" id="2599293"/>
    <lineage>
        <taxon>Bacteria</taxon>
        <taxon>Bacillati</taxon>
        <taxon>Actinomycetota</taxon>
        <taxon>Actinomycetes</taxon>
        <taxon>Micrococcales</taxon>
        <taxon>Microbacteriaceae</taxon>
        <taxon>Humibacter</taxon>
    </lineage>
</organism>
<dbReference type="OrthoDB" id="5078127at2"/>
<keyword evidence="1" id="KW-1133">Transmembrane helix</keyword>
<feature type="transmembrane region" description="Helical" evidence="1">
    <location>
        <begin position="6"/>
        <end position="24"/>
    </location>
</feature>
<keyword evidence="1" id="KW-0812">Transmembrane</keyword>
<dbReference type="Proteomes" id="UP000320216">
    <property type="component" value="Chromosome"/>
</dbReference>
<protein>
    <submittedName>
        <fullName evidence="2">Uncharacterized protein</fullName>
    </submittedName>
</protein>
<keyword evidence="3" id="KW-1185">Reference proteome</keyword>
<reference evidence="2 3" key="1">
    <citation type="submission" date="2019-07" db="EMBL/GenBank/DDBJ databases">
        <title>Full genome sequence of Humibacter sp. WJ7-1.</title>
        <authorList>
            <person name="Im W.-T."/>
        </authorList>
    </citation>
    <scope>NUCLEOTIDE SEQUENCE [LARGE SCALE GENOMIC DNA]</scope>
    <source>
        <strain evidence="2 3">WJ7-1</strain>
    </source>
</reference>
<accession>A0A5B8MAM8</accession>
<sequence length="70" mass="7968">MIGVFSAGFLGMLTIVSTLFVHVVRSEVRRLDEKFLGVGGRFDTIDRRLDAMDRDVQALIRHTFGIDRDE</sequence>
<proteinExistence type="predicted"/>
<dbReference type="AlphaFoldDB" id="A0A5B8MAM8"/>
<dbReference type="KEGG" id="huw:FPZ11_11175"/>
<evidence type="ECO:0000313" key="3">
    <source>
        <dbReference type="Proteomes" id="UP000320216"/>
    </source>
</evidence>
<gene>
    <name evidence="2" type="ORF">FPZ11_11175</name>
</gene>
<evidence type="ECO:0000313" key="2">
    <source>
        <dbReference type="EMBL" id="QDZ16835.1"/>
    </source>
</evidence>
<evidence type="ECO:0000256" key="1">
    <source>
        <dbReference type="SAM" id="Phobius"/>
    </source>
</evidence>
<name>A0A5B8MAM8_9MICO</name>
<keyword evidence="1" id="KW-0472">Membrane</keyword>
<dbReference type="EMBL" id="CP042305">
    <property type="protein sequence ID" value="QDZ16835.1"/>
    <property type="molecule type" value="Genomic_DNA"/>
</dbReference>